<reference evidence="3" key="1">
    <citation type="journal article" date="2019" name="Int. J. Syst. Evol. Microbiol.">
        <title>The Global Catalogue of Microorganisms (GCM) 10K type strain sequencing project: providing services to taxonomists for standard genome sequencing and annotation.</title>
        <authorList>
            <consortium name="The Broad Institute Genomics Platform"/>
            <consortium name="The Broad Institute Genome Sequencing Center for Infectious Disease"/>
            <person name="Wu L."/>
            <person name="Ma J."/>
        </authorList>
    </citation>
    <scope>NUCLEOTIDE SEQUENCE [LARGE SCALE GENOMIC DNA]</scope>
    <source>
        <strain evidence="3">CCUG 30340</strain>
    </source>
</reference>
<keyword evidence="3" id="KW-1185">Reference proteome</keyword>
<dbReference type="RefSeq" id="WP_380019652.1">
    <property type="nucleotide sequence ID" value="NZ_JBHSHD010000005.1"/>
</dbReference>
<gene>
    <name evidence="2" type="ORF">ACFO6Q_05950</name>
</gene>
<accession>A0ABV9QSP0</accession>
<dbReference type="EMBL" id="JBHSHD010000005">
    <property type="protein sequence ID" value="MFC4819856.1"/>
    <property type="molecule type" value="Genomic_DNA"/>
</dbReference>
<organism evidence="2 3">
    <name type="scientific">Dokdonella ginsengisoli</name>
    <dbReference type="NCBI Taxonomy" id="363846"/>
    <lineage>
        <taxon>Bacteria</taxon>
        <taxon>Pseudomonadati</taxon>
        <taxon>Pseudomonadota</taxon>
        <taxon>Gammaproteobacteria</taxon>
        <taxon>Lysobacterales</taxon>
        <taxon>Rhodanobacteraceae</taxon>
        <taxon>Dokdonella</taxon>
    </lineage>
</organism>
<feature type="region of interest" description="Disordered" evidence="1">
    <location>
        <begin position="16"/>
        <end position="62"/>
    </location>
</feature>
<dbReference type="SUPFAM" id="SSF53474">
    <property type="entry name" value="alpha/beta-Hydrolases"/>
    <property type="match status" value="1"/>
</dbReference>
<proteinExistence type="predicted"/>
<evidence type="ECO:0000256" key="1">
    <source>
        <dbReference type="SAM" id="MobiDB-lite"/>
    </source>
</evidence>
<name>A0ABV9QSP0_9GAMM</name>
<dbReference type="Pfam" id="PF26363">
    <property type="entry name" value="Phospholipase-like"/>
    <property type="match status" value="1"/>
</dbReference>
<dbReference type="Gene3D" id="3.40.50.1820">
    <property type="entry name" value="alpha/beta hydrolase"/>
    <property type="match status" value="1"/>
</dbReference>
<dbReference type="InterPro" id="IPR029058">
    <property type="entry name" value="AB_hydrolase_fold"/>
</dbReference>
<sequence length="527" mass="53819">MTAIGSGSLFRAHTIGFAQPNELPPASPEASRLGGGGPAAPRPSDPYGLPPGATLGQTAGGKQAQPFDVTLSKLATAVYGGNRPAPPEPWKAVTDDDLRARGIDEPAAWRAKYLGGDTQTEAQHFKAEIYTDGDGNYVLAYRGTDGTAADWGNNFKQGTGFSTGDVDKFSGMAQRTALQFAQHFGDGGNPPSNLAITGHSQGGGLATVGSIVSGIPAVTFDASGVHPNTWDRLGIDPQKARETAEGGTIRAYSLKDDLLTQAQESGPTGLLAPDALGTKIVVQPSGKQDITTIPRGLDIETGLPKPLTGPLGGALEIAHRVPVPVLAGVGGVAGFMLGGPLGGLVGGGIGAAVGGAGDLTRAAVSHSPELLTDAMIQQQPWQQGYKNPFDAGKALQNLLPDVFKDDLARNTHEVASGIVDVTQTDFKEGHYVQGGFRIAGDIGEGVVDSAGDAARRGADAVARAVDERIDGPVGDVLSSAISTGGGFLRTLARATGDGVEKVADFTGKVAQKGVDVAGKVAGWLFGR</sequence>
<comment type="caution">
    <text evidence="2">The sequence shown here is derived from an EMBL/GenBank/DDBJ whole genome shotgun (WGS) entry which is preliminary data.</text>
</comment>
<protein>
    <submittedName>
        <fullName evidence="2">Mbeg1-like protein</fullName>
    </submittedName>
</protein>
<evidence type="ECO:0000313" key="3">
    <source>
        <dbReference type="Proteomes" id="UP001595886"/>
    </source>
</evidence>
<dbReference type="Proteomes" id="UP001595886">
    <property type="component" value="Unassembled WGS sequence"/>
</dbReference>
<evidence type="ECO:0000313" key="2">
    <source>
        <dbReference type="EMBL" id="MFC4819856.1"/>
    </source>
</evidence>